<dbReference type="AlphaFoldDB" id="A0AAC9RKW7"/>
<dbReference type="SUPFAM" id="SSF55729">
    <property type="entry name" value="Acyl-CoA N-acyltransferases (Nat)"/>
    <property type="match status" value="1"/>
</dbReference>
<dbReference type="InterPro" id="IPR016181">
    <property type="entry name" value="Acyl_CoA_acyltransferase"/>
</dbReference>
<organism evidence="2 4">
    <name type="scientific">Clostridium formicaceticum</name>
    <dbReference type="NCBI Taxonomy" id="1497"/>
    <lineage>
        <taxon>Bacteria</taxon>
        <taxon>Bacillati</taxon>
        <taxon>Bacillota</taxon>
        <taxon>Clostridia</taxon>
        <taxon>Eubacteriales</taxon>
        <taxon>Clostridiaceae</taxon>
        <taxon>Clostridium</taxon>
    </lineage>
</organism>
<evidence type="ECO:0000313" key="2">
    <source>
        <dbReference type="EMBL" id="ARE87452.1"/>
    </source>
</evidence>
<evidence type="ECO:0000313" key="3">
    <source>
        <dbReference type="Proteomes" id="UP000177894"/>
    </source>
</evidence>
<evidence type="ECO:0000313" key="4">
    <source>
        <dbReference type="Proteomes" id="UP000192478"/>
    </source>
</evidence>
<reference evidence="2 4" key="2">
    <citation type="submission" date="2017-03" db="EMBL/GenBank/DDBJ databases">
        <title>Complete sequence of Clostridium formicaceticum DSM 92.</title>
        <authorList>
            <person name="Poehlein A."/>
            <person name="Karl M."/>
            <person name="Bengelsdorf F.R."/>
            <person name="Duerre P."/>
            <person name="Daniel R."/>
        </authorList>
    </citation>
    <scope>NUCLEOTIDE SEQUENCE [LARGE SCALE GENOMIC DNA]</scope>
    <source>
        <strain evidence="2 4">DSM 92</strain>
    </source>
</reference>
<protein>
    <recommendedName>
        <fullName evidence="5">N-acetyltransferase domain-containing protein</fullName>
    </recommendedName>
</protein>
<dbReference type="Gene3D" id="3.40.630.30">
    <property type="match status" value="1"/>
</dbReference>
<accession>A0AAC9RKW7</accession>
<gene>
    <name evidence="1" type="ORF">BJL90_14550</name>
    <name evidence="2" type="ORF">CLFO_18520</name>
</gene>
<dbReference type="Proteomes" id="UP000192478">
    <property type="component" value="Chromosome"/>
</dbReference>
<proteinExistence type="predicted"/>
<name>A0AAC9RKW7_9CLOT</name>
<dbReference type="KEGG" id="cfm:BJL90_14550"/>
<dbReference type="EMBL" id="CP017603">
    <property type="protein sequence ID" value="AOY76968.1"/>
    <property type="molecule type" value="Genomic_DNA"/>
</dbReference>
<evidence type="ECO:0000313" key="1">
    <source>
        <dbReference type="EMBL" id="AOY76968.1"/>
    </source>
</evidence>
<reference evidence="1 3" key="1">
    <citation type="submission" date="2016-10" db="EMBL/GenBank/DDBJ databases">
        <title>Complete Genome Sequence of Acetogen Clostridium formicoaceticum ATCC 27076.</title>
        <authorList>
            <person name="Bao T."/>
            <person name="Cheng C."/>
            <person name="Zhao J."/>
            <person name="Yang S.-T."/>
            <person name="Wang J."/>
            <person name="Wang M."/>
        </authorList>
    </citation>
    <scope>NUCLEOTIDE SEQUENCE [LARGE SCALE GENOMIC DNA]</scope>
    <source>
        <strain evidence="1 3">ATCC 27076</strain>
    </source>
</reference>
<evidence type="ECO:0008006" key="5">
    <source>
        <dbReference type="Google" id="ProtNLM"/>
    </source>
</evidence>
<dbReference type="Proteomes" id="UP000177894">
    <property type="component" value="Chromosome"/>
</dbReference>
<sequence length="356" mass="42604">MEKKVEIKLPQALYKRLEEQSKSKNLALENYIVYLLQEGEYSKDQVQHFKKIVISDMQNMIYKVQKFNLNPSNKFTNKEISCIPLEIFKHPLSEDLSKKIDFLKKQKFFKENYFYLLINNEEVVGYTGLDFFEEPMPYGQYGFIYCLHVEKSYQTYKNLKNIFSFLQSIIKDEKFYNMDLSTSNCNIAGEALVKLGFKEFCHVKQVYGSVKTQMEYDTILQYRETEIDLNKWQIQNLLPVNRISPIAYLQEHWKENREAIRVKSIQYNQKVEAFILQESKTIQGKKYLYYSIFLNPLDVYDRDVLKEIYHIFIKDISIKALSDAIIMDIPIEIEGMITQYIDAYKEKSIYWYRKML</sequence>
<dbReference type="EMBL" id="CP020559">
    <property type="protein sequence ID" value="ARE87452.1"/>
    <property type="molecule type" value="Genomic_DNA"/>
</dbReference>
<dbReference type="RefSeq" id="WP_070969503.1">
    <property type="nucleotide sequence ID" value="NZ_CP017603.1"/>
</dbReference>
<keyword evidence="3" id="KW-1185">Reference proteome</keyword>